<evidence type="ECO:0000259" key="4">
    <source>
        <dbReference type="Pfam" id="PF03446"/>
    </source>
</evidence>
<dbReference type="Proteomes" id="UP000606870">
    <property type="component" value="Unassembled WGS sequence"/>
</dbReference>
<protein>
    <submittedName>
        <fullName evidence="6">NAD(P)-dependent oxidoreductase</fullName>
    </submittedName>
</protein>
<organism evidence="6 7">
    <name type="scientific">Megasphaera hominis</name>
    <dbReference type="NCBI Taxonomy" id="159836"/>
    <lineage>
        <taxon>Bacteria</taxon>
        <taxon>Bacillati</taxon>
        <taxon>Bacillota</taxon>
        <taxon>Negativicutes</taxon>
        <taxon>Veillonellales</taxon>
        <taxon>Veillonellaceae</taxon>
        <taxon>Megasphaera</taxon>
    </lineage>
</organism>
<evidence type="ECO:0000313" key="6">
    <source>
        <dbReference type="EMBL" id="MBC3536008.1"/>
    </source>
</evidence>
<dbReference type="PIRSF" id="PIRSF000103">
    <property type="entry name" value="HIBADH"/>
    <property type="match status" value="1"/>
</dbReference>
<evidence type="ECO:0000256" key="2">
    <source>
        <dbReference type="ARBA" id="ARBA00023002"/>
    </source>
</evidence>
<dbReference type="InterPro" id="IPR006115">
    <property type="entry name" value="6PGDH_NADP-bd"/>
</dbReference>
<dbReference type="Pfam" id="PF03446">
    <property type="entry name" value="NAD_binding_2"/>
    <property type="match status" value="1"/>
</dbReference>
<keyword evidence="3" id="KW-0520">NAD</keyword>
<dbReference type="InterPro" id="IPR029154">
    <property type="entry name" value="HIBADH-like_NADP-bd"/>
</dbReference>
<dbReference type="Gene3D" id="3.40.50.720">
    <property type="entry name" value="NAD(P)-binding Rossmann-like Domain"/>
    <property type="match status" value="1"/>
</dbReference>
<evidence type="ECO:0000256" key="1">
    <source>
        <dbReference type="ARBA" id="ARBA00009080"/>
    </source>
</evidence>
<name>A0ABR6VFV5_9FIRM</name>
<dbReference type="RefSeq" id="WP_186502058.1">
    <property type="nucleotide sequence ID" value="NZ_JACOGK010000003.1"/>
</dbReference>
<dbReference type="PANTHER" id="PTHR43060">
    <property type="entry name" value="3-HYDROXYISOBUTYRATE DEHYDROGENASE-LIKE 1, MITOCHONDRIAL-RELATED"/>
    <property type="match status" value="1"/>
</dbReference>
<reference evidence="6 7" key="1">
    <citation type="submission" date="2020-08" db="EMBL/GenBank/DDBJ databases">
        <authorList>
            <person name="Liu C."/>
            <person name="Sun Q."/>
        </authorList>
    </citation>
    <scope>NUCLEOTIDE SEQUENCE [LARGE SCALE GENOMIC DNA]</scope>
    <source>
        <strain evidence="6 7">NSJ-59</strain>
    </source>
</reference>
<dbReference type="InterPro" id="IPR036291">
    <property type="entry name" value="NAD(P)-bd_dom_sf"/>
</dbReference>
<dbReference type="PANTHER" id="PTHR43060:SF15">
    <property type="entry name" value="3-HYDROXYISOBUTYRATE DEHYDROGENASE-LIKE 1, MITOCHONDRIAL-RELATED"/>
    <property type="match status" value="1"/>
</dbReference>
<comment type="caution">
    <text evidence="6">The sequence shown here is derived from an EMBL/GenBank/DDBJ whole genome shotgun (WGS) entry which is preliminary data.</text>
</comment>
<dbReference type="SUPFAM" id="SSF48179">
    <property type="entry name" value="6-phosphogluconate dehydrogenase C-terminal domain-like"/>
    <property type="match status" value="1"/>
</dbReference>
<feature type="domain" description="3-hydroxyisobutyrate dehydrogenase-like NAD-binding" evidence="5">
    <location>
        <begin position="166"/>
        <end position="286"/>
    </location>
</feature>
<dbReference type="InterPro" id="IPR013328">
    <property type="entry name" value="6PGD_dom2"/>
</dbReference>
<dbReference type="SUPFAM" id="SSF51735">
    <property type="entry name" value="NAD(P)-binding Rossmann-fold domains"/>
    <property type="match status" value="1"/>
</dbReference>
<dbReference type="Pfam" id="PF14833">
    <property type="entry name" value="NAD_binding_11"/>
    <property type="match status" value="1"/>
</dbReference>
<proteinExistence type="inferred from homology"/>
<dbReference type="EMBL" id="JACOGK010000003">
    <property type="protein sequence ID" value="MBC3536008.1"/>
    <property type="molecule type" value="Genomic_DNA"/>
</dbReference>
<feature type="domain" description="6-phosphogluconate dehydrogenase NADP-binding" evidence="4">
    <location>
        <begin position="4"/>
        <end position="163"/>
    </location>
</feature>
<evidence type="ECO:0000313" key="7">
    <source>
        <dbReference type="Proteomes" id="UP000606870"/>
    </source>
</evidence>
<keyword evidence="2" id="KW-0560">Oxidoreductase</keyword>
<dbReference type="InterPro" id="IPR008927">
    <property type="entry name" value="6-PGluconate_DH-like_C_sf"/>
</dbReference>
<dbReference type="InterPro" id="IPR015815">
    <property type="entry name" value="HIBADH-related"/>
</dbReference>
<gene>
    <name evidence="6" type="ORF">H8J70_01860</name>
</gene>
<comment type="similarity">
    <text evidence="1">Belongs to the HIBADH-related family.</text>
</comment>
<evidence type="ECO:0000256" key="3">
    <source>
        <dbReference type="ARBA" id="ARBA00023027"/>
    </source>
</evidence>
<sequence length="291" mass="30816">MLKTIGFIGVGIMGKPMVRNLMKAGFSLRIYARTKAKVEDVISEGAEFFPTIGECVQGCDAVITMVGFPKDVEDVYYGEGNIFAAATAGQYLIDCTTTSPSLAERLHEDGAKKGLHVLDVPVTGGEGGAIKGILSLLVGGDREDYEACMPIFKAVGTNINYFGKAGNGQHAKMANQILVAGALGGVCEALAYGKAEGLDLQALFDAVSTGAGGSAQLSALGPKILAGDFRPGFYMKHIIKDLRLATEEAERKGLTLDVVPKVLADFRELEEKGLGEEGSQALIKHYVHEKN</sequence>
<keyword evidence="7" id="KW-1185">Reference proteome</keyword>
<accession>A0ABR6VFV5</accession>
<evidence type="ECO:0000259" key="5">
    <source>
        <dbReference type="Pfam" id="PF14833"/>
    </source>
</evidence>
<dbReference type="Gene3D" id="1.10.1040.10">
    <property type="entry name" value="N-(1-d-carboxylethyl)-l-norvaline Dehydrogenase, domain 2"/>
    <property type="match status" value="1"/>
</dbReference>